<evidence type="ECO:0000313" key="1">
    <source>
        <dbReference type="EMBL" id="KIO26582.1"/>
    </source>
</evidence>
<reference evidence="1 2" key="1">
    <citation type="submission" date="2014-04" db="EMBL/GenBank/DDBJ databases">
        <authorList>
            <consortium name="DOE Joint Genome Institute"/>
            <person name="Kuo A."/>
            <person name="Girlanda M."/>
            <person name="Perotto S."/>
            <person name="Kohler A."/>
            <person name="Nagy L.G."/>
            <person name="Floudas D."/>
            <person name="Copeland A."/>
            <person name="Barry K.W."/>
            <person name="Cichocki N."/>
            <person name="Veneault-Fourrey C."/>
            <person name="LaButti K."/>
            <person name="Lindquist E.A."/>
            <person name="Lipzen A."/>
            <person name="Lundell T."/>
            <person name="Morin E."/>
            <person name="Murat C."/>
            <person name="Sun H."/>
            <person name="Tunlid A."/>
            <person name="Henrissat B."/>
            <person name="Grigoriev I.V."/>
            <person name="Hibbett D.S."/>
            <person name="Martin F."/>
            <person name="Nordberg H.P."/>
            <person name="Cantor M.N."/>
            <person name="Hua S.X."/>
        </authorList>
    </citation>
    <scope>NUCLEOTIDE SEQUENCE [LARGE SCALE GENOMIC DNA]</scope>
    <source>
        <strain evidence="1 2">MUT 4182</strain>
    </source>
</reference>
<accession>A0A0C3LYS7</accession>
<dbReference type="EMBL" id="KN823022">
    <property type="protein sequence ID" value="KIO26582.1"/>
    <property type="molecule type" value="Genomic_DNA"/>
</dbReference>
<protein>
    <submittedName>
        <fullName evidence="1">Uncharacterized protein</fullName>
    </submittedName>
</protein>
<dbReference type="AlphaFoldDB" id="A0A0C3LYS7"/>
<dbReference type="HOGENOM" id="CLU_1012641_0_0_1"/>
<reference evidence="2" key="2">
    <citation type="submission" date="2015-01" db="EMBL/GenBank/DDBJ databases">
        <title>Evolutionary Origins and Diversification of the Mycorrhizal Mutualists.</title>
        <authorList>
            <consortium name="DOE Joint Genome Institute"/>
            <consortium name="Mycorrhizal Genomics Consortium"/>
            <person name="Kohler A."/>
            <person name="Kuo A."/>
            <person name="Nagy L.G."/>
            <person name="Floudas D."/>
            <person name="Copeland A."/>
            <person name="Barry K.W."/>
            <person name="Cichocki N."/>
            <person name="Veneault-Fourrey C."/>
            <person name="LaButti K."/>
            <person name="Lindquist E.A."/>
            <person name="Lipzen A."/>
            <person name="Lundell T."/>
            <person name="Morin E."/>
            <person name="Murat C."/>
            <person name="Riley R."/>
            <person name="Ohm R."/>
            <person name="Sun H."/>
            <person name="Tunlid A."/>
            <person name="Henrissat B."/>
            <person name="Grigoriev I.V."/>
            <person name="Hibbett D.S."/>
            <person name="Martin F."/>
        </authorList>
    </citation>
    <scope>NUCLEOTIDE SEQUENCE [LARGE SCALE GENOMIC DNA]</scope>
    <source>
        <strain evidence="2">MUT 4182</strain>
    </source>
</reference>
<organism evidence="1 2">
    <name type="scientific">Tulasnella calospora MUT 4182</name>
    <dbReference type="NCBI Taxonomy" id="1051891"/>
    <lineage>
        <taxon>Eukaryota</taxon>
        <taxon>Fungi</taxon>
        <taxon>Dikarya</taxon>
        <taxon>Basidiomycota</taxon>
        <taxon>Agaricomycotina</taxon>
        <taxon>Agaricomycetes</taxon>
        <taxon>Cantharellales</taxon>
        <taxon>Tulasnellaceae</taxon>
        <taxon>Tulasnella</taxon>
    </lineage>
</organism>
<dbReference type="OrthoDB" id="3192062at2759"/>
<gene>
    <name evidence="1" type="ORF">M407DRAFT_243682</name>
</gene>
<dbReference type="Proteomes" id="UP000054248">
    <property type="component" value="Unassembled WGS sequence"/>
</dbReference>
<name>A0A0C3LYS7_9AGAM</name>
<sequence>MEPPSFDSSTAFEYVDDIKIPLTELGQSLFSAPKFSKPLIPPTTYQLQHEGCNNNARVWALPSSSSFRNSQKKSSSLITDASPTFNPIATMFRRSAPDSKDVLGGGEFPGFNVIDPVETPPTHCIRKVTGRTYALFEGPGDQGEYSHARKIMDFQTETCKTSVSTYTQTEGASQHAIMQRVEGLNPWWSIQRTLEDFHGVRYSCRTDHWTGDITLTRLFDQTVIAKFIRARFSWTGIGMLHVLEPLQQDLLDLVLSSIYIKYLCDRQRRQHTHGGGD</sequence>
<keyword evidence="2" id="KW-1185">Reference proteome</keyword>
<proteinExistence type="predicted"/>
<evidence type="ECO:0000313" key="2">
    <source>
        <dbReference type="Proteomes" id="UP000054248"/>
    </source>
</evidence>